<sequence>MALVNWSLSIQVTGGPTVSVTTNPNEVQATDRIEVTIKAGDKDKIVMLQPEPASGIHLLLIKSSYYGADLTFKVSDGQKDGNTQVKLLGPQFFSGGAVGLFDVSPNQLKITNNSAKDSLIEIFIARDATP</sequence>
<protein>
    <submittedName>
        <fullName evidence="1">Uncharacterized protein</fullName>
    </submittedName>
</protein>
<accession>A0ABT7XMV6</accession>
<evidence type="ECO:0000313" key="2">
    <source>
        <dbReference type="EMBL" id="MDN0076292.1"/>
    </source>
</evidence>
<evidence type="ECO:0000313" key="3">
    <source>
        <dbReference type="Proteomes" id="UP001168540"/>
    </source>
</evidence>
<gene>
    <name evidence="1" type="ORF">QU481_09355</name>
    <name evidence="2" type="ORF">QU481_15510</name>
</gene>
<dbReference type="RefSeq" id="WP_289829695.1">
    <property type="nucleotide sequence ID" value="NZ_JAUEDK010000013.1"/>
</dbReference>
<dbReference type="Proteomes" id="UP001168540">
    <property type="component" value="Unassembled WGS sequence"/>
</dbReference>
<evidence type="ECO:0000313" key="1">
    <source>
        <dbReference type="EMBL" id="MDN0075100.1"/>
    </source>
</evidence>
<dbReference type="EMBL" id="JAUEDK010000030">
    <property type="protein sequence ID" value="MDN0076292.1"/>
    <property type="molecule type" value="Genomic_DNA"/>
</dbReference>
<reference evidence="1" key="1">
    <citation type="submission" date="2023-06" db="EMBL/GenBank/DDBJ databases">
        <authorList>
            <person name="Zhang S."/>
        </authorList>
    </citation>
    <scope>NUCLEOTIDE SEQUENCE</scope>
    <source>
        <strain evidence="1">SG2303</strain>
    </source>
</reference>
<name>A0ABT7XMV6_9NEIS</name>
<organism evidence="1 3">
    <name type="scientific">Crenobacter oryzisoli</name>
    <dbReference type="NCBI Taxonomy" id="3056844"/>
    <lineage>
        <taxon>Bacteria</taxon>
        <taxon>Pseudomonadati</taxon>
        <taxon>Pseudomonadota</taxon>
        <taxon>Betaproteobacteria</taxon>
        <taxon>Neisseriales</taxon>
        <taxon>Neisseriaceae</taxon>
        <taxon>Crenobacter</taxon>
    </lineage>
</organism>
<keyword evidence="3" id="KW-1185">Reference proteome</keyword>
<dbReference type="EMBL" id="JAUEDK010000013">
    <property type="protein sequence ID" value="MDN0075100.1"/>
    <property type="molecule type" value="Genomic_DNA"/>
</dbReference>
<proteinExistence type="predicted"/>
<comment type="caution">
    <text evidence="1">The sequence shown here is derived from an EMBL/GenBank/DDBJ whole genome shotgun (WGS) entry which is preliminary data.</text>
</comment>